<reference evidence="4" key="1">
    <citation type="submission" date="2022-03" db="EMBL/GenBank/DDBJ databases">
        <title>A functionally conserved STORR gene fusion in Papaver species that diverged 16.8 million years ago.</title>
        <authorList>
            <person name="Catania T."/>
        </authorList>
    </citation>
    <scope>NUCLEOTIDE SEQUENCE</scope>
    <source>
        <strain evidence="4">S-191538</strain>
    </source>
</reference>
<dbReference type="EMBL" id="JAJJMA010126348">
    <property type="protein sequence ID" value="MCL7032741.1"/>
    <property type="molecule type" value="Genomic_DNA"/>
</dbReference>
<proteinExistence type="predicted"/>
<protein>
    <recommendedName>
        <fullName evidence="3">Fe2OG dioxygenase domain-containing protein</fullName>
    </recommendedName>
</protein>
<dbReference type="SUPFAM" id="SSF51197">
    <property type="entry name" value="Clavaminate synthase-like"/>
    <property type="match status" value="1"/>
</dbReference>
<dbReference type="PANTHER" id="PTHR47991">
    <property type="entry name" value="OXOGLUTARATE/IRON-DEPENDENT DIOXYGENASE"/>
    <property type="match status" value="1"/>
</dbReference>
<keyword evidence="5" id="KW-1185">Reference proteome</keyword>
<dbReference type="InterPro" id="IPR005123">
    <property type="entry name" value="Oxoglu/Fe-dep_dioxygenase_dom"/>
</dbReference>
<dbReference type="AlphaFoldDB" id="A0AA41SCS1"/>
<dbReference type="Gene3D" id="2.60.120.330">
    <property type="entry name" value="B-lactam Antibiotic, Isopenicillin N Synthase, Chain"/>
    <property type="match status" value="1"/>
</dbReference>
<dbReference type="PROSITE" id="PS51471">
    <property type="entry name" value="FE2OG_OXY"/>
    <property type="match status" value="1"/>
</dbReference>
<keyword evidence="1" id="KW-0479">Metal-binding</keyword>
<organism evidence="4 5">
    <name type="scientific">Papaver nudicaule</name>
    <name type="common">Iceland poppy</name>
    <dbReference type="NCBI Taxonomy" id="74823"/>
    <lineage>
        <taxon>Eukaryota</taxon>
        <taxon>Viridiplantae</taxon>
        <taxon>Streptophyta</taxon>
        <taxon>Embryophyta</taxon>
        <taxon>Tracheophyta</taxon>
        <taxon>Spermatophyta</taxon>
        <taxon>Magnoliopsida</taxon>
        <taxon>Ranunculales</taxon>
        <taxon>Papaveraceae</taxon>
        <taxon>Papaveroideae</taxon>
        <taxon>Papaver</taxon>
    </lineage>
</organism>
<dbReference type="InterPro" id="IPR050295">
    <property type="entry name" value="Plant_2OG-oxidoreductases"/>
</dbReference>
<evidence type="ECO:0000256" key="1">
    <source>
        <dbReference type="ARBA" id="ARBA00022723"/>
    </source>
</evidence>
<gene>
    <name evidence="4" type="ORF">MKW94_013412</name>
</gene>
<dbReference type="Proteomes" id="UP001177140">
    <property type="component" value="Unassembled WGS sequence"/>
</dbReference>
<evidence type="ECO:0000313" key="5">
    <source>
        <dbReference type="Proteomes" id="UP001177140"/>
    </source>
</evidence>
<name>A0AA41SCS1_PAPNU</name>
<dbReference type="Pfam" id="PF03171">
    <property type="entry name" value="2OG-FeII_Oxy"/>
    <property type="match status" value="1"/>
</dbReference>
<dbReference type="GO" id="GO:0046872">
    <property type="term" value="F:metal ion binding"/>
    <property type="evidence" value="ECO:0007669"/>
    <property type="project" value="UniProtKB-KW"/>
</dbReference>
<evidence type="ECO:0000259" key="3">
    <source>
        <dbReference type="PROSITE" id="PS51471"/>
    </source>
</evidence>
<evidence type="ECO:0000313" key="4">
    <source>
        <dbReference type="EMBL" id="MCL7032741.1"/>
    </source>
</evidence>
<feature type="domain" description="Fe2OG dioxygenase" evidence="3">
    <location>
        <begin position="25"/>
        <end position="125"/>
    </location>
</feature>
<dbReference type="InterPro" id="IPR027443">
    <property type="entry name" value="IPNS-like_sf"/>
</dbReference>
<sequence>MILLGKIARALKMDSDEMEELFSDCSQIMKMNYYPPCPKSKQVLGISPHSDAAALTILLQVNETDGLQIRKDGKWVPVKPIPGALIVNIGDMLEILSNGAYSSIEHRVIVNPTIERLSIATFHSINPDAEFGPAHSLIDPPHKPALFRRETAEKYYQNFFAHKLNGKTTNLDFMRIQNGLRGNHSS</sequence>
<comment type="caution">
    <text evidence="4">The sequence shown here is derived from an EMBL/GenBank/DDBJ whole genome shotgun (WGS) entry which is preliminary data.</text>
</comment>
<accession>A0AA41SCS1</accession>
<keyword evidence="2" id="KW-0408">Iron</keyword>
<dbReference type="InterPro" id="IPR044861">
    <property type="entry name" value="IPNS-like_FE2OG_OXY"/>
</dbReference>
<evidence type="ECO:0000256" key="2">
    <source>
        <dbReference type="ARBA" id="ARBA00023004"/>
    </source>
</evidence>